<protein>
    <recommendedName>
        <fullName evidence="5">Flavin-containing monooxygenase</fullName>
        <ecNumber evidence="5">1.-.-.-</ecNumber>
    </recommendedName>
</protein>
<evidence type="ECO:0000256" key="5">
    <source>
        <dbReference type="RuleBase" id="RU361177"/>
    </source>
</evidence>
<dbReference type="GO" id="GO:0050660">
    <property type="term" value="F:flavin adenine dinucleotide binding"/>
    <property type="evidence" value="ECO:0007669"/>
    <property type="project" value="InterPro"/>
</dbReference>
<keyword evidence="3 5" id="KW-0274">FAD</keyword>
<evidence type="ECO:0000256" key="3">
    <source>
        <dbReference type="ARBA" id="ARBA00022827"/>
    </source>
</evidence>
<evidence type="ECO:0000256" key="4">
    <source>
        <dbReference type="ARBA" id="ARBA00023002"/>
    </source>
</evidence>
<sequence length="214" mass="24566">MRFGCVGHGDSEETPCDVVILATGYKLTFPFISQDLISTTNNKVELFKYVFSPALTHPKTLAFISLIQPIGPIVPIGELQSRWFAQLMAGKRSLPSRQEMRADIAVKRQAMKRYYESERHTIQVDWLNFMDELAQQVGVKPNITKYFFTDKELWRALMFGPALPYQYRLEGPHSWSGAREALLSAEERIDSPLATKQPVVRDSRDKYKICLLYT</sequence>
<comment type="similarity">
    <text evidence="1 5">Belongs to the FMO family.</text>
</comment>
<dbReference type="InterPro" id="IPR020946">
    <property type="entry name" value="Flavin_mOase-like"/>
</dbReference>
<dbReference type="SUPFAM" id="SSF51905">
    <property type="entry name" value="FAD/NAD(P)-binding domain"/>
    <property type="match status" value="1"/>
</dbReference>
<keyword evidence="2 5" id="KW-0285">Flavoprotein</keyword>
<dbReference type="GO" id="GO:0050661">
    <property type="term" value="F:NADP binding"/>
    <property type="evidence" value="ECO:0007669"/>
    <property type="project" value="InterPro"/>
</dbReference>
<dbReference type="Gene3D" id="3.50.50.60">
    <property type="entry name" value="FAD/NAD(P)-binding domain"/>
    <property type="match status" value="1"/>
</dbReference>
<keyword evidence="4 5" id="KW-0560">Oxidoreductase</keyword>
<dbReference type="Proteomes" id="UP000759131">
    <property type="component" value="Unassembled WGS sequence"/>
</dbReference>
<gene>
    <name evidence="6" type="ORF">OSB1V03_LOCUS7437</name>
</gene>
<accession>A0A7R9Q0L0</accession>
<name>A0A7R9Q0L0_9ACAR</name>
<dbReference type="Pfam" id="PF00743">
    <property type="entry name" value="FMO-like"/>
    <property type="match status" value="1"/>
</dbReference>
<dbReference type="EC" id="1.-.-.-" evidence="5"/>
<dbReference type="InterPro" id="IPR050346">
    <property type="entry name" value="FMO-like"/>
</dbReference>
<organism evidence="6">
    <name type="scientific">Medioppia subpectinata</name>
    <dbReference type="NCBI Taxonomy" id="1979941"/>
    <lineage>
        <taxon>Eukaryota</taxon>
        <taxon>Metazoa</taxon>
        <taxon>Ecdysozoa</taxon>
        <taxon>Arthropoda</taxon>
        <taxon>Chelicerata</taxon>
        <taxon>Arachnida</taxon>
        <taxon>Acari</taxon>
        <taxon>Acariformes</taxon>
        <taxon>Sarcoptiformes</taxon>
        <taxon>Oribatida</taxon>
        <taxon>Brachypylina</taxon>
        <taxon>Oppioidea</taxon>
        <taxon>Oppiidae</taxon>
        <taxon>Medioppia</taxon>
    </lineage>
</organism>
<dbReference type="InterPro" id="IPR036188">
    <property type="entry name" value="FAD/NAD-bd_sf"/>
</dbReference>
<keyword evidence="5" id="KW-0503">Monooxygenase</keyword>
<reference evidence="6" key="1">
    <citation type="submission" date="2020-11" db="EMBL/GenBank/DDBJ databases">
        <authorList>
            <person name="Tran Van P."/>
        </authorList>
    </citation>
    <scope>NUCLEOTIDE SEQUENCE</scope>
</reference>
<dbReference type="AlphaFoldDB" id="A0A7R9Q0L0"/>
<dbReference type="EMBL" id="OC858925">
    <property type="protein sequence ID" value="CAD7627007.1"/>
    <property type="molecule type" value="Genomic_DNA"/>
</dbReference>
<comment type="cofactor">
    <cofactor evidence="5">
        <name>FAD</name>
        <dbReference type="ChEBI" id="CHEBI:57692"/>
    </cofactor>
</comment>
<dbReference type="OrthoDB" id="6503922at2759"/>
<evidence type="ECO:0000313" key="7">
    <source>
        <dbReference type="Proteomes" id="UP000759131"/>
    </source>
</evidence>
<dbReference type="FunFam" id="3.50.50.60:FF:000065">
    <property type="entry name" value="Dimethylaniline monooxygenase [N-oxide-forming]"/>
    <property type="match status" value="1"/>
</dbReference>
<keyword evidence="7" id="KW-1185">Reference proteome</keyword>
<dbReference type="EMBL" id="CAJPIZ010004350">
    <property type="protein sequence ID" value="CAG2107437.1"/>
    <property type="molecule type" value="Genomic_DNA"/>
</dbReference>
<dbReference type="GO" id="GO:0004499">
    <property type="term" value="F:N,N-dimethylaniline monooxygenase activity"/>
    <property type="evidence" value="ECO:0007669"/>
    <property type="project" value="InterPro"/>
</dbReference>
<evidence type="ECO:0000313" key="6">
    <source>
        <dbReference type="EMBL" id="CAD7627007.1"/>
    </source>
</evidence>
<evidence type="ECO:0000256" key="2">
    <source>
        <dbReference type="ARBA" id="ARBA00022630"/>
    </source>
</evidence>
<evidence type="ECO:0000256" key="1">
    <source>
        <dbReference type="ARBA" id="ARBA00009183"/>
    </source>
</evidence>
<dbReference type="PANTHER" id="PTHR23023">
    <property type="entry name" value="DIMETHYLANILINE MONOOXYGENASE"/>
    <property type="match status" value="1"/>
</dbReference>
<proteinExistence type="inferred from homology"/>